<dbReference type="PROSITE" id="PS51391">
    <property type="entry name" value="CID"/>
    <property type="match status" value="1"/>
</dbReference>
<feature type="compositionally biased region" description="Low complexity" evidence="1">
    <location>
        <begin position="247"/>
        <end position="256"/>
    </location>
</feature>
<dbReference type="STRING" id="764103.G7E8Y8"/>
<dbReference type="FunCoup" id="G7E8Y8">
    <property type="interactions" value="56"/>
</dbReference>
<feature type="region of interest" description="Disordered" evidence="1">
    <location>
        <begin position="130"/>
        <end position="149"/>
    </location>
</feature>
<feature type="region of interest" description="Disordered" evidence="1">
    <location>
        <begin position="366"/>
        <end position="446"/>
    </location>
</feature>
<feature type="compositionally biased region" description="Low complexity" evidence="1">
    <location>
        <begin position="215"/>
        <end position="236"/>
    </location>
</feature>
<dbReference type="InterPro" id="IPR008942">
    <property type="entry name" value="ENTH_VHS"/>
</dbReference>
<dbReference type="Proteomes" id="UP000009131">
    <property type="component" value="Unassembled WGS sequence"/>
</dbReference>
<dbReference type="AlphaFoldDB" id="G7E8Y8"/>
<reference evidence="3 4" key="2">
    <citation type="journal article" date="2012" name="Open Biol.">
        <title>Characteristics of nucleosomes and linker DNA regions on the genome of the basidiomycete Mixia osmundae revealed by mono- and dinucleosome mapping.</title>
        <authorList>
            <person name="Nishida H."/>
            <person name="Kondo S."/>
            <person name="Matsumoto T."/>
            <person name="Suzuki Y."/>
            <person name="Yoshikawa H."/>
            <person name="Taylor T.D."/>
            <person name="Sugiyama J."/>
        </authorList>
    </citation>
    <scope>NUCLEOTIDE SEQUENCE [LARGE SCALE GENOMIC DNA]</scope>
    <source>
        <strain evidence="4">CBS 9802 / IAM 14324 / JCM 22182 / KY 12970</strain>
    </source>
</reference>
<organism evidence="3 4">
    <name type="scientific">Mixia osmundae (strain CBS 9802 / IAM 14324 / JCM 22182 / KY 12970)</name>
    <dbReference type="NCBI Taxonomy" id="764103"/>
    <lineage>
        <taxon>Eukaryota</taxon>
        <taxon>Fungi</taxon>
        <taxon>Dikarya</taxon>
        <taxon>Basidiomycota</taxon>
        <taxon>Pucciniomycotina</taxon>
        <taxon>Mixiomycetes</taxon>
        <taxon>Mixiales</taxon>
        <taxon>Mixiaceae</taxon>
        <taxon>Mixia</taxon>
    </lineage>
</organism>
<dbReference type="OMA" id="DSWENGE"/>
<dbReference type="EMBL" id="BABT02000220">
    <property type="protein sequence ID" value="GAA99606.1"/>
    <property type="molecule type" value="Genomic_DNA"/>
</dbReference>
<evidence type="ECO:0000313" key="3">
    <source>
        <dbReference type="EMBL" id="GAA99606.1"/>
    </source>
</evidence>
<dbReference type="InterPro" id="IPR006569">
    <property type="entry name" value="CID_dom"/>
</dbReference>
<evidence type="ECO:0000256" key="1">
    <source>
        <dbReference type="SAM" id="MobiDB-lite"/>
    </source>
</evidence>
<evidence type="ECO:0000313" key="4">
    <source>
        <dbReference type="Proteomes" id="UP000009131"/>
    </source>
</evidence>
<proteinExistence type="predicted"/>
<feature type="domain" description="CID" evidence="2">
    <location>
        <begin position="13"/>
        <end position="210"/>
    </location>
</feature>
<dbReference type="InParanoid" id="G7E8Y8"/>
<feature type="compositionally biased region" description="Low complexity" evidence="1">
    <location>
        <begin position="387"/>
        <end position="400"/>
    </location>
</feature>
<name>G7E8Y8_MIXOS</name>
<protein>
    <recommendedName>
        <fullName evidence="2">CID domain-containing protein</fullName>
    </recommendedName>
</protein>
<evidence type="ECO:0000259" key="2">
    <source>
        <dbReference type="PROSITE" id="PS51391"/>
    </source>
</evidence>
<feature type="region of interest" description="Disordered" evidence="1">
    <location>
        <begin position="92"/>
        <end position="121"/>
    </location>
</feature>
<feature type="region of interest" description="Disordered" evidence="1">
    <location>
        <begin position="215"/>
        <end position="278"/>
    </location>
</feature>
<dbReference type="eggNOG" id="KOG0132">
    <property type="taxonomic scope" value="Eukaryota"/>
</dbReference>
<gene>
    <name evidence="3" type="primary">Mo06307</name>
    <name evidence="3" type="ORF">E5Q_06307</name>
</gene>
<dbReference type="HOGENOM" id="CLU_533259_0_0_1"/>
<dbReference type="Gene3D" id="1.25.40.90">
    <property type="match status" value="1"/>
</dbReference>
<comment type="caution">
    <text evidence="3">The sequence shown here is derived from an EMBL/GenBank/DDBJ whole genome shotgun (WGS) entry which is preliminary data.</text>
</comment>
<dbReference type="RefSeq" id="XP_014568822.1">
    <property type="nucleotide sequence ID" value="XM_014713336.1"/>
</dbReference>
<keyword evidence="4" id="KW-1185">Reference proteome</keyword>
<feature type="compositionally biased region" description="Polar residues" evidence="1">
    <location>
        <begin position="267"/>
        <end position="278"/>
    </location>
</feature>
<sequence>MSAEASTSKGTSSSTSSRSAFEKAVKQVSASALTSTRVEAVKALAAKLMMEDAHLVSTLFKYHKRAEGAYKLNVLYLIDAISRDARAEVRNVTKHAKATSPAPLAEPEKPQAGAISPTDSDMAVSISTPLQSDNAAKTEDGKSLRSQQHEAGAGFLSKMEVCLERIFKNTLDATPSARDKAAKVIALWRRSSTYGKTMLAKLDAIVAAVDATATARNTGVSTSTEASTSTSKTSSSRPPASLEADAARSAPSVKPASVPPLPIAKTNGKSKQEQPTPQPSIVTQVLQNKQDTALRPAAAIGDMSTDLAAIIARASGQPVAAPPLPEFSRATAPTAAAAVPEPSAPLPDFLRQFASASNETRPAITSELHSTPPYRSSPAVYNPPAPHQQTPQQTRRPSAPYARESTPQGLPQRVPTPSVPMSSERKRSLSPVIDVQGKRPRTSTPLDPMKVYAQFNALEPDSWALFGELWEQCNGAPPTNEGIIHMVMTAMASAQAAFAASQQMTGAGPEA</sequence>
<accession>G7E8Y8</accession>
<reference evidence="3 4" key="1">
    <citation type="journal article" date="2011" name="J. Gen. Appl. Microbiol.">
        <title>Draft genome sequencing of the enigmatic basidiomycete Mixia osmundae.</title>
        <authorList>
            <person name="Nishida H."/>
            <person name="Nagatsuka Y."/>
            <person name="Sugiyama J."/>
        </authorList>
    </citation>
    <scope>NUCLEOTIDE SEQUENCE [LARGE SCALE GENOMIC DNA]</scope>
    <source>
        <strain evidence="4">CBS 9802 / IAM 14324 / JCM 22182 / KY 12970</strain>
    </source>
</reference>
<dbReference type="OrthoDB" id="79367at2759"/>